<gene>
    <name evidence="2" type="ORF">ABMA28_009243</name>
</gene>
<feature type="region of interest" description="Disordered" evidence="1">
    <location>
        <begin position="27"/>
        <end position="51"/>
    </location>
</feature>
<evidence type="ECO:0000313" key="2">
    <source>
        <dbReference type="EMBL" id="KAL0811815.1"/>
    </source>
</evidence>
<sequence length="98" mass="11239">MGGIGENFNFFPFVCKYRINNINESSTSKSMHSKHMDCQIETSNNPAGTMTPRKLKLTMNLQRKALVAENRRKKIALRSKARRLVKKNAELTDIIENL</sequence>
<evidence type="ECO:0000256" key="1">
    <source>
        <dbReference type="SAM" id="MobiDB-lite"/>
    </source>
</evidence>
<name>A0ABD0SCL9_LOXSC</name>
<evidence type="ECO:0000313" key="3">
    <source>
        <dbReference type="Proteomes" id="UP001549921"/>
    </source>
</evidence>
<dbReference type="AlphaFoldDB" id="A0ABD0SCL9"/>
<dbReference type="EMBL" id="JBEDNZ010000023">
    <property type="protein sequence ID" value="KAL0811815.1"/>
    <property type="molecule type" value="Genomic_DNA"/>
</dbReference>
<organism evidence="2 3">
    <name type="scientific">Loxostege sticticalis</name>
    <name type="common">Beet webworm moth</name>
    <dbReference type="NCBI Taxonomy" id="481309"/>
    <lineage>
        <taxon>Eukaryota</taxon>
        <taxon>Metazoa</taxon>
        <taxon>Ecdysozoa</taxon>
        <taxon>Arthropoda</taxon>
        <taxon>Hexapoda</taxon>
        <taxon>Insecta</taxon>
        <taxon>Pterygota</taxon>
        <taxon>Neoptera</taxon>
        <taxon>Endopterygota</taxon>
        <taxon>Lepidoptera</taxon>
        <taxon>Glossata</taxon>
        <taxon>Ditrysia</taxon>
        <taxon>Pyraloidea</taxon>
        <taxon>Crambidae</taxon>
        <taxon>Pyraustinae</taxon>
        <taxon>Loxostege</taxon>
    </lineage>
</organism>
<proteinExistence type="predicted"/>
<reference evidence="2 3" key="1">
    <citation type="submission" date="2024-06" db="EMBL/GenBank/DDBJ databases">
        <title>A chromosome-level genome assembly of beet webworm, Loxostege sticticalis.</title>
        <authorList>
            <person name="Zhang Y."/>
        </authorList>
    </citation>
    <scope>NUCLEOTIDE SEQUENCE [LARGE SCALE GENOMIC DNA]</scope>
    <source>
        <strain evidence="2">AQ028</strain>
        <tissue evidence="2">Male pupae</tissue>
    </source>
</reference>
<protein>
    <submittedName>
        <fullName evidence="2">Uncharacterized protein</fullName>
    </submittedName>
</protein>
<accession>A0ABD0SCL9</accession>
<comment type="caution">
    <text evidence="2">The sequence shown here is derived from an EMBL/GenBank/DDBJ whole genome shotgun (WGS) entry which is preliminary data.</text>
</comment>
<dbReference type="Proteomes" id="UP001549921">
    <property type="component" value="Unassembled WGS sequence"/>
</dbReference>